<dbReference type="InterPro" id="IPR008930">
    <property type="entry name" value="Terpenoid_cyclase/PrenylTrfase"/>
</dbReference>
<dbReference type="AlphaFoldDB" id="A0A151AZB6"/>
<sequence length="182" mass="19736">MLTQAGEDLTTWVYNNTSLKDSVINSVYETLNDASTVPAKVIAQQMLAVGQWGRGELVAQLAGVLKARQRPTGSFDDDIYSDIPAYEALGAAGQISVITEVYARNYLLCQQSVASATYGSWGGTYGGTYYPDFMTTCQAIRTLTYLPGAASDQQIQAAINNSLAYLRKTWPWPGTIRQKASG</sequence>
<dbReference type="Proteomes" id="UP000075670">
    <property type="component" value="Unassembled WGS sequence"/>
</dbReference>
<gene>
    <name evidence="1" type="ORF">MOMUL_06880</name>
</gene>
<protein>
    <submittedName>
        <fullName evidence="1">Uncharacterized protein</fullName>
    </submittedName>
</protein>
<organism evidence="1 2">
    <name type="scientific">Moorella mulderi DSM 14980</name>
    <dbReference type="NCBI Taxonomy" id="1122241"/>
    <lineage>
        <taxon>Bacteria</taxon>
        <taxon>Bacillati</taxon>
        <taxon>Bacillota</taxon>
        <taxon>Clostridia</taxon>
        <taxon>Neomoorellales</taxon>
        <taxon>Neomoorellaceae</taxon>
        <taxon>Neomoorella</taxon>
    </lineage>
</organism>
<dbReference type="SUPFAM" id="SSF48239">
    <property type="entry name" value="Terpenoid cyclases/Protein prenyltransferases"/>
    <property type="match status" value="1"/>
</dbReference>
<comment type="caution">
    <text evidence="1">The sequence shown here is derived from an EMBL/GenBank/DDBJ whole genome shotgun (WGS) entry which is preliminary data.</text>
</comment>
<dbReference type="PATRIC" id="fig|1122241.3.peg.724"/>
<keyword evidence="2" id="KW-1185">Reference proteome</keyword>
<reference evidence="1 2" key="1">
    <citation type="submission" date="2016-02" db="EMBL/GenBank/DDBJ databases">
        <title>Genome sequence of Moorella mulderi DSM 14980.</title>
        <authorList>
            <person name="Poehlein A."/>
            <person name="Daniel R."/>
        </authorList>
    </citation>
    <scope>NUCLEOTIDE SEQUENCE [LARGE SCALE GENOMIC DNA]</scope>
    <source>
        <strain evidence="1 2">DSM 14980</strain>
    </source>
</reference>
<evidence type="ECO:0000313" key="1">
    <source>
        <dbReference type="EMBL" id="KYH32910.1"/>
    </source>
</evidence>
<accession>A0A151AZB6</accession>
<evidence type="ECO:0000313" key="2">
    <source>
        <dbReference type="Proteomes" id="UP000075670"/>
    </source>
</evidence>
<name>A0A151AZB6_9FIRM</name>
<dbReference type="EMBL" id="LTBC01000002">
    <property type="protein sequence ID" value="KYH32910.1"/>
    <property type="molecule type" value="Genomic_DNA"/>
</dbReference>
<dbReference type="RefSeq" id="WP_062281553.1">
    <property type="nucleotide sequence ID" value="NZ_LTBC01000002.1"/>
</dbReference>
<proteinExistence type="predicted"/>